<keyword evidence="1" id="KW-0812">Transmembrane</keyword>
<evidence type="ECO:0000256" key="1">
    <source>
        <dbReference type="SAM" id="Phobius"/>
    </source>
</evidence>
<dbReference type="Pfam" id="PF05473">
    <property type="entry name" value="UL45"/>
    <property type="match status" value="1"/>
</dbReference>
<dbReference type="EMBL" id="OR540300">
    <property type="protein sequence ID" value="WOL23326.1"/>
    <property type="molecule type" value="Genomic_DNA"/>
</dbReference>
<keyword evidence="1" id="KW-0472">Membrane</keyword>
<sequence>MMSPVGGDEIDVSVGDRRLRFETLDGPRESDARGGDDYVSRGHYARTCCVAAAGAVLTVLVTVLVAFCVAVFVGSYLVFESGRCDAGWVGLGYLCIGSPSSNMTPTDGAEFCASSGGEVIDFSVAQELVSALGSFAPNGVDNYVEPLRVRESASTCVKASASGPASVECPPTAAVVCQKTRQLSVIASIIRHTRMFLRLEKPDYYMRHAVVLST</sequence>
<organism evidence="2">
    <name type="scientific">Anatid alphaherpesvirus 2</name>
    <dbReference type="NCBI Taxonomy" id="3080522"/>
    <lineage>
        <taxon>Viruses</taxon>
        <taxon>Duplodnaviria</taxon>
        <taxon>Heunggongvirae</taxon>
        <taxon>Peploviricota</taxon>
        <taxon>Herviviricetes</taxon>
        <taxon>Herpesvirales</taxon>
        <taxon>Orthoherpesviridae</taxon>
        <taxon>Alphaherpesvirinae</taxon>
    </lineage>
</organism>
<accession>A0AAU0K6I7</accession>
<feature type="transmembrane region" description="Helical" evidence="1">
    <location>
        <begin position="50"/>
        <end position="79"/>
    </location>
</feature>
<name>A0AAU0K6I7_9ALPH</name>
<protein>
    <submittedName>
        <fullName evidence="2">UL45 protein</fullName>
    </submittedName>
</protein>
<reference evidence="2" key="1">
    <citation type="submission" date="2024-06" db="EMBL/GenBank/DDBJ databases">
        <title>Multidecadal high mortality disease events in Australian domestic geese associated with an alphaherpesvirus, designated Anatid alphaherpesvirus 2.</title>
        <authorList>
            <person name="Kelly-Bosma M."/>
            <person name="Neave M.J."/>
        </authorList>
    </citation>
    <scope>NUCLEOTIDE SEQUENCE</scope>
    <source>
        <strain evidence="2">ACDP 22-00165</strain>
    </source>
</reference>
<proteinExistence type="predicted"/>
<keyword evidence="1" id="KW-1133">Transmembrane helix</keyword>
<evidence type="ECO:0000313" key="2">
    <source>
        <dbReference type="EMBL" id="WOL23326.1"/>
    </source>
</evidence>